<dbReference type="Gene3D" id="1.20.120.1770">
    <property type="match status" value="1"/>
</dbReference>
<reference evidence="13" key="1">
    <citation type="submission" date="2020-12" db="EMBL/GenBank/DDBJ databases">
        <authorList>
            <person name="Iha C."/>
        </authorList>
    </citation>
    <scope>NUCLEOTIDE SEQUENCE</scope>
</reference>
<protein>
    <recommendedName>
        <fullName evidence="15">Ferric-chelate reductase 1</fullName>
    </recommendedName>
</protein>
<dbReference type="Pfam" id="PF02014">
    <property type="entry name" value="Reeler"/>
    <property type="match status" value="1"/>
</dbReference>
<comment type="subcellular location">
    <subcellularLocation>
        <location evidence="1">Membrane</location>
    </subcellularLocation>
</comment>
<feature type="transmembrane region" description="Helical" evidence="9">
    <location>
        <begin position="497"/>
        <end position="517"/>
    </location>
</feature>
<keyword evidence="6" id="KW-0249">Electron transport</keyword>
<keyword evidence="3" id="KW-0813">Transport</keyword>
<dbReference type="SMART" id="SM00664">
    <property type="entry name" value="DoH"/>
    <property type="match status" value="1"/>
</dbReference>
<feature type="signal peptide" evidence="10">
    <location>
        <begin position="1"/>
        <end position="26"/>
    </location>
</feature>
<evidence type="ECO:0000259" key="11">
    <source>
        <dbReference type="PROSITE" id="PS50836"/>
    </source>
</evidence>
<gene>
    <name evidence="13" type="ORF">OSTQU699_LOCUS1902</name>
</gene>
<dbReference type="AlphaFoldDB" id="A0A8S1IN67"/>
<evidence type="ECO:0008006" key="15">
    <source>
        <dbReference type="Google" id="ProtNLM"/>
    </source>
</evidence>
<keyword evidence="8 9" id="KW-0472">Membrane</keyword>
<proteinExistence type="inferred from homology"/>
<dbReference type="PROSITE" id="PS50836">
    <property type="entry name" value="DOMON"/>
    <property type="match status" value="1"/>
</dbReference>
<evidence type="ECO:0000256" key="10">
    <source>
        <dbReference type="SAM" id="SignalP"/>
    </source>
</evidence>
<dbReference type="CDD" id="cd09631">
    <property type="entry name" value="DOMON_DOH"/>
    <property type="match status" value="1"/>
</dbReference>
<feature type="transmembrane region" description="Helical" evidence="9">
    <location>
        <begin position="359"/>
        <end position="379"/>
    </location>
</feature>
<evidence type="ECO:0000256" key="4">
    <source>
        <dbReference type="ARBA" id="ARBA00022692"/>
    </source>
</evidence>
<feature type="transmembrane region" description="Helical" evidence="9">
    <location>
        <begin position="468"/>
        <end position="485"/>
    </location>
</feature>
<dbReference type="InterPro" id="IPR006593">
    <property type="entry name" value="Cyt_b561/ferric_Rdtase_TM"/>
</dbReference>
<evidence type="ECO:0000256" key="7">
    <source>
        <dbReference type="ARBA" id="ARBA00022989"/>
    </source>
</evidence>
<comment type="similarity">
    <text evidence="2">Belongs to the FRRS1 family.</text>
</comment>
<dbReference type="CDD" id="cd08760">
    <property type="entry name" value="Cyt_b561_FRRS1_like"/>
    <property type="match status" value="1"/>
</dbReference>
<feature type="domain" description="DOMON" evidence="11">
    <location>
        <begin position="195"/>
        <end position="326"/>
    </location>
</feature>
<dbReference type="PROSITE" id="PS50939">
    <property type="entry name" value="CYTOCHROME_B561"/>
    <property type="match status" value="1"/>
</dbReference>
<feature type="domain" description="Cytochrome b561" evidence="12">
    <location>
        <begin position="317"/>
        <end position="520"/>
    </location>
</feature>
<evidence type="ECO:0000256" key="2">
    <source>
        <dbReference type="ARBA" id="ARBA00009195"/>
    </source>
</evidence>
<evidence type="ECO:0000256" key="9">
    <source>
        <dbReference type="SAM" id="Phobius"/>
    </source>
</evidence>
<keyword evidence="7 9" id="KW-1133">Transmembrane helix</keyword>
<dbReference type="GO" id="GO:0016020">
    <property type="term" value="C:membrane"/>
    <property type="evidence" value="ECO:0007669"/>
    <property type="project" value="UniProtKB-SubCell"/>
</dbReference>
<comment type="caution">
    <text evidence="13">The sequence shown here is derived from an EMBL/GenBank/DDBJ whole genome shotgun (WGS) entry which is preliminary data.</text>
</comment>
<dbReference type="OrthoDB" id="530877at2759"/>
<dbReference type="Proteomes" id="UP000708148">
    <property type="component" value="Unassembled WGS sequence"/>
</dbReference>
<evidence type="ECO:0000256" key="6">
    <source>
        <dbReference type="ARBA" id="ARBA00022982"/>
    </source>
</evidence>
<feature type="transmembrane region" description="Helical" evidence="9">
    <location>
        <begin position="429"/>
        <end position="447"/>
    </location>
</feature>
<keyword evidence="14" id="KW-1185">Reference proteome</keyword>
<name>A0A8S1IN67_9CHLO</name>
<keyword evidence="4 9" id="KW-0812">Transmembrane</keyword>
<evidence type="ECO:0000313" key="14">
    <source>
        <dbReference type="Proteomes" id="UP000708148"/>
    </source>
</evidence>
<keyword evidence="5 10" id="KW-0732">Signal</keyword>
<sequence>MASRAPPRSRPLLCTLLCICLGVAGAHPDGAGSCGSPWIGHGRSLSQSPDGGYTCEALDAEGRWLARPSPGQEIFVRVRGFLEPLEGFQIVANGNGTFHDLPQGTKFNTEHCDEPGRVTHTDRNNKKEVMVPFKVSEQATFVNFTCYVVKDFEHWYELYSGHLATEANDSVSDVPKYCSQGSPLDGYDCVQQLSQYFALHWRIGGKAVGPQALSDTRQPLSNGEIAFAMRGLTPGWVGMAFARAEGRMAPADGVVGWLSEGLPNVKPYIIQHKNLHLGDEDPTIALHNISATEENGYTTIEFTRIMQAGRVRICPTKTMFVNFAIGREDGLTNHHHRGRGWVRITFDLEGPSHEYYHDLHGLLMVIAWIGVLPLAMVTARHKWALVSLGPTGWFHLHHLIVLIAMALMLASLLVATLNFDVPYTVPGQLHKYAGIVVSVLLMVQVTLGITRPAPHHRFRWVFELCHHWLGRTLVTSGVVMAYLGANALNALLDEDVTGWVVAITCLVILHLGVNVVAEVRKHQQERKGQWSEIRLTTLVSANMAYTPVE</sequence>
<dbReference type="Pfam" id="PF03351">
    <property type="entry name" value="DOMON"/>
    <property type="match status" value="1"/>
</dbReference>
<feature type="transmembrane region" description="Helical" evidence="9">
    <location>
        <begin position="399"/>
        <end position="417"/>
    </location>
</feature>
<feature type="chain" id="PRO_5035935037" description="Ferric-chelate reductase 1" evidence="10">
    <location>
        <begin position="27"/>
        <end position="549"/>
    </location>
</feature>
<dbReference type="InterPro" id="IPR002861">
    <property type="entry name" value="Reeler_dom"/>
</dbReference>
<accession>A0A8S1IN67</accession>
<dbReference type="SMART" id="SM00665">
    <property type="entry name" value="B561"/>
    <property type="match status" value="1"/>
</dbReference>
<dbReference type="PANTHER" id="PTHR23130">
    <property type="entry name" value="CYTOCHROME B561 AND DOMON DOMAIN-CONTAINING PROTEIN"/>
    <property type="match status" value="1"/>
</dbReference>
<evidence type="ECO:0000256" key="5">
    <source>
        <dbReference type="ARBA" id="ARBA00022729"/>
    </source>
</evidence>
<evidence type="ECO:0000259" key="12">
    <source>
        <dbReference type="PROSITE" id="PS50939"/>
    </source>
</evidence>
<evidence type="ECO:0000256" key="1">
    <source>
        <dbReference type="ARBA" id="ARBA00004370"/>
    </source>
</evidence>
<dbReference type="PANTHER" id="PTHR23130:SF171">
    <property type="entry name" value="OS01G0895300 PROTEIN"/>
    <property type="match status" value="1"/>
</dbReference>
<evidence type="ECO:0000313" key="13">
    <source>
        <dbReference type="EMBL" id="CAD7696541.1"/>
    </source>
</evidence>
<evidence type="ECO:0000256" key="8">
    <source>
        <dbReference type="ARBA" id="ARBA00023136"/>
    </source>
</evidence>
<dbReference type="InterPro" id="IPR005018">
    <property type="entry name" value="DOMON_domain"/>
</dbReference>
<evidence type="ECO:0000256" key="3">
    <source>
        <dbReference type="ARBA" id="ARBA00022448"/>
    </source>
</evidence>
<organism evidence="13 14">
    <name type="scientific">Ostreobium quekettii</name>
    <dbReference type="NCBI Taxonomy" id="121088"/>
    <lineage>
        <taxon>Eukaryota</taxon>
        <taxon>Viridiplantae</taxon>
        <taxon>Chlorophyta</taxon>
        <taxon>core chlorophytes</taxon>
        <taxon>Ulvophyceae</taxon>
        <taxon>TCBD clade</taxon>
        <taxon>Bryopsidales</taxon>
        <taxon>Ostreobineae</taxon>
        <taxon>Ostreobiaceae</taxon>
        <taxon>Ostreobium</taxon>
    </lineage>
</organism>
<dbReference type="InterPro" id="IPR045266">
    <property type="entry name" value="DOH_DOMON"/>
</dbReference>
<dbReference type="EMBL" id="CAJHUC010000498">
    <property type="protein sequence ID" value="CAD7696541.1"/>
    <property type="molecule type" value="Genomic_DNA"/>
</dbReference>